<protein>
    <submittedName>
        <fullName evidence="1">Uncharacterized protein</fullName>
    </submittedName>
</protein>
<dbReference type="KEGG" id="dli:dnl_27880"/>
<dbReference type="EMBL" id="CP061799">
    <property type="protein sequence ID" value="QTA80483.1"/>
    <property type="molecule type" value="Genomic_DNA"/>
</dbReference>
<organism evidence="1 2">
    <name type="scientific">Desulfonema limicola</name>
    <dbReference type="NCBI Taxonomy" id="45656"/>
    <lineage>
        <taxon>Bacteria</taxon>
        <taxon>Pseudomonadati</taxon>
        <taxon>Thermodesulfobacteriota</taxon>
        <taxon>Desulfobacteria</taxon>
        <taxon>Desulfobacterales</taxon>
        <taxon>Desulfococcaceae</taxon>
        <taxon>Desulfonema</taxon>
    </lineage>
</organism>
<dbReference type="Proteomes" id="UP000663720">
    <property type="component" value="Chromosome"/>
</dbReference>
<proteinExistence type="predicted"/>
<gene>
    <name evidence="1" type="ORF">dnl_27880</name>
</gene>
<name>A0A975B856_9BACT</name>
<reference evidence="1" key="1">
    <citation type="journal article" date="2021" name="Microb. Physiol.">
        <title>Proteogenomic Insights into the Physiology of Marine, Sulfate-Reducing, Filamentous Desulfonema limicola and Desulfonema magnum.</title>
        <authorList>
            <person name="Schnaars V."/>
            <person name="Wohlbrand L."/>
            <person name="Scheve S."/>
            <person name="Hinrichs C."/>
            <person name="Reinhardt R."/>
            <person name="Rabus R."/>
        </authorList>
    </citation>
    <scope>NUCLEOTIDE SEQUENCE</scope>
    <source>
        <strain evidence="1">5ac10</strain>
    </source>
</reference>
<dbReference type="AlphaFoldDB" id="A0A975B856"/>
<dbReference type="RefSeq" id="WP_207692128.1">
    <property type="nucleotide sequence ID" value="NZ_CP061799.1"/>
</dbReference>
<keyword evidence="2" id="KW-1185">Reference proteome</keyword>
<accession>A0A975B856</accession>
<evidence type="ECO:0000313" key="1">
    <source>
        <dbReference type="EMBL" id="QTA80483.1"/>
    </source>
</evidence>
<sequence length="89" mass="10474">MEQPVTIEIPREWIKGLPDEELTYRHIIRLGIKQVKIERAIKLYRDGVGSPGYICEQMGITKHDLVHEMKLRNIEPDFSEQTVQEELML</sequence>
<evidence type="ECO:0000313" key="2">
    <source>
        <dbReference type="Proteomes" id="UP000663720"/>
    </source>
</evidence>